<accession>N6WNP5</accession>
<sequence length="74" mass="8002">MRLITGMTLALLGILYLGMFSFASEGYGYSGYDGYDSGPSFWYFGGPRYFPNRSVRNGSIGGPGDRGAGIHYGK</sequence>
<dbReference type="OrthoDB" id="6370954at2"/>
<reference evidence="1 2" key="1">
    <citation type="journal article" date="2013" name="Genome Announc.">
        <title>Genome Sequence of the Polycyclic Aromatic Hydrocarbon-Degrading Bacterium Strain Marinobacter nanhaiticus D15-8WT.</title>
        <authorList>
            <person name="Cui Z."/>
            <person name="Gao W."/>
            <person name="Li Q."/>
            <person name="Xu G."/>
            <person name="Zheng L."/>
        </authorList>
    </citation>
    <scope>NUCLEOTIDE SEQUENCE [LARGE SCALE GENOMIC DNA]</scope>
    <source>
        <strain evidence="1 2">D15-8W</strain>
    </source>
</reference>
<evidence type="ECO:0000313" key="1">
    <source>
        <dbReference type="EMBL" id="ENO13141.1"/>
    </source>
</evidence>
<dbReference type="EMBL" id="APLQ01000014">
    <property type="protein sequence ID" value="ENO13141.1"/>
    <property type="molecule type" value="Genomic_DNA"/>
</dbReference>
<name>N6WNP5_9GAMM</name>
<comment type="caution">
    <text evidence="1">The sequence shown here is derived from an EMBL/GenBank/DDBJ whole genome shotgun (WGS) entry which is preliminary data.</text>
</comment>
<gene>
    <name evidence="1" type="ORF">J057_17125</name>
</gene>
<keyword evidence="2" id="KW-1185">Reference proteome</keyword>
<protein>
    <submittedName>
        <fullName evidence="1">Uncharacterized protein</fullName>
    </submittedName>
</protein>
<dbReference type="HOGENOM" id="CLU_2683523_0_0_6"/>
<dbReference type="STRING" id="626887.J057_17125"/>
<organism evidence="1 2">
    <name type="scientific">Marinobacter nanhaiticus D15-8W</name>
    <dbReference type="NCBI Taxonomy" id="626887"/>
    <lineage>
        <taxon>Bacteria</taxon>
        <taxon>Pseudomonadati</taxon>
        <taxon>Pseudomonadota</taxon>
        <taxon>Gammaproteobacteria</taxon>
        <taxon>Pseudomonadales</taxon>
        <taxon>Marinobacteraceae</taxon>
        <taxon>Marinobacter</taxon>
    </lineage>
</organism>
<dbReference type="PATRIC" id="fig|626887.3.peg.3422"/>
<dbReference type="AlphaFoldDB" id="N6WNP5"/>
<dbReference type="RefSeq" id="WP_004581366.1">
    <property type="nucleotide sequence ID" value="NZ_AP028878.1"/>
</dbReference>
<evidence type="ECO:0000313" key="2">
    <source>
        <dbReference type="Proteomes" id="UP000013165"/>
    </source>
</evidence>
<dbReference type="Proteomes" id="UP000013165">
    <property type="component" value="Unassembled WGS sequence"/>
</dbReference>
<proteinExistence type="predicted"/>